<dbReference type="EnsemblBacteria" id="CAD73750">
    <property type="protein sequence ID" value="CAD73750"/>
    <property type="gene ID" value="RB4381"/>
</dbReference>
<dbReference type="EMBL" id="BX294140">
    <property type="protein sequence ID" value="CAD73750.1"/>
    <property type="molecule type" value="Genomic_DNA"/>
</dbReference>
<organism evidence="1 2">
    <name type="scientific">Rhodopirellula baltica (strain DSM 10527 / NCIMB 13988 / SH1)</name>
    <dbReference type="NCBI Taxonomy" id="243090"/>
    <lineage>
        <taxon>Bacteria</taxon>
        <taxon>Pseudomonadati</taxon>
        <taxon>Planctomycetota</taxon>
        <taxon>Planctomycetia</taxon>
        <taxon>Pirellulales</taxon>
        <taxon>Pirellulaceae</taxon>
        <taxon>Rhodopirellula</taxon>
    </lineage>
</organism>
<evidence type="ECO:0000313" key="2">
    <source>
        <dbReference type="Proteomes" id="UP000001025"/>
    </source>
</evidence>
<dbReference type="Proteomes" id="UP000001025">
    <property type="component" value="Chromosome"/>
</dbReference>
<dbReference type="STRING" id="243090.RB4381"/>
<keyword evidence="2" id="KW-1185">Reference proteome</keyword>
<dbReference type="HOGENOM" id="CLU_2957614_0_0_0"/>
<accession>Q7USP6</accession>
<name>Q7USP6_RHOBA</name>
<evidence type="ECO:0000313" key="1">
    <source>
        <dbReference type="EMBL" id="CAD73750.1"/>
    </source>
</evidence>
<dbReference type="AlphaFoldDB" id="Q7USP6"/>
<gene>
    <name evidence="1" type="ordered locus">RB4381</name>
</gene>
<dbReference type="InParanoid" id="Q7USP6"/>
<dbReference type="KEGG" id="rba:RB4381"/>
<sequence length="59" mass="7087">MSRLVEYRSLVRTVFRDARLAELKRGIGFQPFYTPRLETPKISVRSEWISVPPERVWEH</sequence>
<proteinExistence type="predicted"/>
<protein>
    <submittedName>
        <fullName evidence="1">Uncharacterized protein</fullName>
    </submittedName>
</protein>
<reference evidence="1 2" key="1">
    <citation type="journal article" date="2003" name="Proc. Natl. Acad. Sci. U.S.A.">
        <title>Complete genome sequence of the marine planctomycete Pirellula sp. strain 1.</title>
        <authorList>
            <person name="Gloeckner F.O."/>
            <person name="Kube M."/>
            <person name="Bauer M."/>
            <person name="Teeling H."/>
            <person name="Lombardot T."/>
            <person name="Ludwig W."/>
            <person name="Gade D."/>
            <person name="Beck A."/>
            <person name="Borzym K."/>
            <person name="Heitmann K."/>
            <person name="Rabus R."/>
            <person name="Schlesner H."/>
            <person name="Amann R."/>
            <person name="Reinhardt R."/>
        </authorList>
    </citation>
    <scope>NUCLEOTIDE SEQUENCE [LARGE SCALE GENOMIC DNA]</scope>
    <source>
        <strain evidence="2">DSM 10527 / NCIMB 13988 / SH1</strain>
    </source>
</reference>